<dbReference type="OrthoDB" id="166004at2"/>
<comment type="caution">
    <text evidence="1">The sequence shown here is derived from an EMBL/GenBank/DDBJ whole genome shotgun (WGS) entry which is preliminary data.</text>
</comment>
<organism evidence="1 2">
    <name type="scientific">Levilinea saccharolytica</name>
    <dbReference type="NCBI Taxonomy" id="229921"/>
    <lineage>
        <taxon>Bacteria</taxon>
        <taxon>Bacillati</taxon>
        <taxon>Chloroflexota</taxon>
        <taxon>Anaerolineae</taxon>
        <taxon>Anaerolineales</taxon>
        <taxon>Anaerolineaceae</taxon>
        <taxon>Levilinea</taxon>
    </lineage>
</organism>
<dbReference type="AlphaFoldDB" id="A0A0P6YL62"/>
<dbReference type="RefSeq" id="WP_062416729.1">
    <property type="nucleotide sequence ID" value="NZ_DF967974.1"/>
</dbReference>
<evidence type="ECO:0000313" key="1">
    <source>
        <dbReference type="EMBL" id="KPL83340.1"/>
    </source>
</evidence>
<dbReference type="STRING" id="229921.ADN01_08630"/>
<evidence type="ECO:0000313" key="2">
    <source>
        <dbReference type="Proteomes" id="UP000050501"/>
    </source>
</evidence>
<keyword evidence="2" id="KW-1185">Reference proteome</keyword>
<proteinExistence type="predicted"/>
<sequence>MALTKVDGVIEAVRYDAQGQLSLARLYKRMGPTFTDYVLLDRAQLVEMLQKNKRIYTGERLPRLSSSFRLGKQIFLTGPAGQEVLSTSRSQVPEHDQLSGVPLF</sequence>
<dbReference type="EMBL" id="LGCM01000032">
    <property type="protein sequence ID" value="KPL83340.1"/>
    <property type="molecule type" value="Genomic_DNA"/>
</dbReference>
<gene>
    <name evidence="1" type="ORF">ADN01_08630</name>
</gene>
<accession>A0A0P6YL62</accession>
<protein>
    <submittedName>
        <fullName evidence="1">Uncharacterized protein</fullName>
    </submittedName>
</protein>
<name>A0A0P6YL62_9CHLR</name>
<dbReference type="Proteomes" id="UP000050501">
    <property type="component" value="Unassembled WGS sequence"/>
</dbReference>
<reference evidence="1 2" key="1">
    <citation type="submission" date="2015-07" db="EMBL/GenBank/DDBJ databases">
        <title>Genome sequence of Levilinea saccharolytica DSM 16555.</title>
        <authorList>
            <person name="Hemp J."/>
            <person name="Ward L.M."/>
            <person name="Pace L.A."/>
            <person name="Fischer W.W."/>
        </authorList>
    </citation>
    <scope>NUCLEOTIDE SEQUENCE [LARGE SCALE GENOMIC DNA]</scope>
    <source>
        <strain evidence="1 2">KIBI-1</strain>
    </source>
</reference>